<evidence type="ECO:0000256" key="2">
    <source>
        <dbReference type="ARBA" id="ARBA00022737"/>
    </source>
</evidence>
<dbReference type="InterPro" id="IPR045078">
    <property type="entry name" value="TST/MPST-like"/>
</dbReference>
<dbReference type="Proteomes" id="UP000269301">
    <property type="component" value="Unassembled WGS sequence"/>
</dbReference>
<keyword evidence="2" id="KW-0677">Repeat</keyword>
<feature type="domain" description="Rhodanese" evidence="3">
    <location>
        <begin position="17"/>
        <end position="136"/>
    </location>
</feature>
<feature type="domain" description="Rhodanese" evidence="3">
    <location>
        <begin position="166"/>
        <end position="276"/>
    </location>
</feature>
<dbReference type="OrthoDB" id="9770030at2"/>
<reference evidence="4 5" key="1">
    <citation type="journal article" date="2016" name="Int. J. Syst. Evol. Microbiol.">
        <title>Oceanobacillus halophilus sp. nov., a novel moderately halophilic bacterium from a hypersaline lake.</title>
        <authorList>
            <person name="Amoozegar M.A."/>
            <person name="Bagheri M."/>
            <person name="Makhdoumi A."/>
            <person name="Nikou M.M."/>
            <person name="Fazeli S.A.S."/>
            <person name="Schumann P."/>
            <person name="Sproer C."/>
            <person name="Sanchez-Porro C."/>
            <person name="Ventosa A."/>
        </authorList>
    </citation>
    <scope>NUCLEOTIDE SEQUENCE [LARGE SCALE GENOMIC DNA]</scope>
    <source>
        <strain evidence="4 5">DSM 23996</strain>
    </source>
</reference>
<protein>
    <submittedName>
        <fullName evidence="4">Sulfurtransferase</fullName>
    </submittedName>
</protein>
<organism evidence="4 5">
    <name type="scientific">Oceanobacillus halophilus</name>
    <dbReference type="NCBI Taxonomy" id="930130"/>
    <lineage>
        <taxon>Bacteria</taxon>
        <taxon>Bacillati</taxon>
        <taxon>Bacillota</taxon>
        <taxon>Bacilli</taxon>
        <taxon>Bacillales</taxon>
        <taxon>Bacillaceae</taxon>
        <taxon>Oceanobacillus</taxon>
    </lineage>
</organism>
<dbReference type="InterPro" id="IPR036873">
    <property type="entry name" value="Rhodanese-like_dom_sf"/>
</dbReference>
<dbReference type="Gene3D" id="3.40.250.10">
    <property type="entry name" value="Rhodanese-like domain"/>
    <property type="match status" value="2"/>
</dbReference>
<evidence type="ECO:0000259" key="3">
    <source>
        <dbReference type="PROSITE" id="PS50206"/>
    </source>
</evidence>
<dbReference type="RefSeq" id="WP_121204359.1">
    <property type="nucleotide sequence ID" value="NZ_RBZP01000007.1"/>
</dbReference>
<evidence type="ECO:0000313" key="4">
    <source>
        <dbReference type="EMBL" id="RKQ33197.1"/>
    </source>
</evidence>
<evidence type="ECO:0000256" key="1">
    <source>
        <dbReference type="ARBA" id="ARBA00022679"/>
    </source>
</evidence>
<dbReference type="Pfam" id="PF00581">
    <property type="entry name" value="Rhodanese"/>
    <property type="match status" value="2"/>
</dbReference>
<dbReference type="PANTHER" id="PTHR11364:SF27">
    <property type="entry name" value="SULFURTRANSFERASE"/>
    <property type="match status" value="1"/>
</dbReference>
<dbReference type="EMBL" id="RBZP01000007">
    <property type="protein sequence ID" value="RKQ33197.1"/>
    <property type="molecule type" value="Genomic_DNA"/>
</dbReference>
<dbReference type="SMART" id="SM00450">
    <property type="entry name" value="RHOD"/>
    <property type="match status" value="2"/>
</dbReference>
<comment type="caution">
    <text evidence="4">The sequence shown here is derived from an EMBL/GenBank/DDBJ whole genome shotgun (WGS) entry which is preliminary data.</text>
</comment>
<dbReference type="CDD" id="cd01448">
    <property type="entry name" value="TST_Repeat_1"/>
    <property type="match status" value="1"/>
</dbReference>
<keyword evidence="5" id="KW-1185">Reference proteome</keyword>
<gene>
    <name evidence="4" type="ORF">D8M06_10490</name>
</gene>
<sequence>MSYIMSVNELREKLDKDSQNTVIVDVRFVLTDPDAGRKMYLKNHLPSAVYLDLNRDLSGKVAKHGGSHPLPDIAMFAAKTGNIGIDHETTVVIYDQENDMFASRLWWLLHYMGHDNVFVLEGGYNKWVEKGFEVTDKIPPLVKKEFKPKIREEQTVTMEQVKQKMDDSAAILIDSRARDRYLGIKEPLYSKAGHIPGAKNFFWQDVFNEDGTWKTINQLQEHFSSLEKDEEIIVSCGSGVSACPNILALKSLGYKNIKLYPGSFSDWISYDENDIELDEY</sequence>
<dbReference type="CDD" id="cd01449">
    <property type="entry name" value="TST_Repeat_2"/>
    <property type="match status" value="1"/>
</dbReference>
<dbReference type="GO" id="GO:0004792">
    <property type="term" value="F:thiosulfate-cyanide sulfurtransferase activity"/>
    <property type="evidence" value="ECO:0007669"/>
    <property type="project" value="TreeGrafter"/>
</dbReference>
<dbReference type="PANTHER" id="PTHR11364">
    <property type="entry name" value="THIOSULFATE SULFERTANSFERASE"/>
    <property type="match status" value="1"/>
</dbReference>
<evidence type="ECO:0000313" key="5">
    <source>
        <dbReference type="Proteomes" id="UP000269301"/>
    </source>
</evidence>
<dbReference type="AlphaFoldDB" id="A0A495A4G7"/>
<accession>A0A495A4G7</accession>
<name>A0A495A4G7_9BACI</name>
<proteinExistence type="predicted"/>
<dbReference type="SUPFAM" id="SSF52821">
    <property type="entry name" value="Rhodanese/Cell cycle control phosphatase"/>
    <property type="match status" value="2"/>
</dbReference>
<dbReference type="InterPro" id="IPR001763">
    <property type="entry name" value="Rhodanese-like_dom"/>
</dbReference>
<keyword evidence="1 4" id="KW-0808">Transferase</keyword>
<dbReference type="PROSITE" id="PS50206">
    <property type="entry name" value="RHODANESE_3"/>
    <property type="match status" value="2"/>
</dbReference>